<evidence type="ECO:0000259" key="2">
    <source>
        <dbReference type="Pfam" id="PF13963"/>
    </source>
</evidence>
<gene>
    <name evidence="3" type="ORF">J1N35_007417</name>
</gene>
<comment type="caution">
    <text evidence="3">The sequence shown here is derived from an EMBL/GenBank/DDBJ whole genome shotgun (WGS) entry which is preliminary data.</text>
</comment>
<accession>A0A9D3W614</accession>
<protein>
    <recommendedName>
        <fullName evidence="2">Transposase-associated domain-containing protein</fullName>
    </recommendedName>
</protein>
<dbReference type="Proteomes" id="UP000828251">
    <property type="component" value="Unassembled WGS sequence"/>
</dbReference>
<feature type="region of interest" description="Disordered" evidence="1">
    <location>
        <begin position="167"/>
        <end position="190"/>
    </location>
</feature>
<keyword evidence="4" id="KW-1185">Reference proteome</keyword>
<proteinExistence type="predicted"/>
<name>A0A9D3W614_9ROSI</name>
<reference evidence="3 4" key="1">
    <citation type="journal article" date="2021" name="Plant Biotechnol. J.">
        <title>Multi-omics assisted identification of the key and species-specific regulatory components of drought-tolerant mechanisms in Gossypium stocksii.</title>
        <authorList>
            <person name="Yu D."/>
            <person name="Ke L."/>
            <person name="Zhang D."/>
            <person name="Wu Y."/>
            <person name="Sun Y."/>
            <person name="Mei J."/>
            <person name="Sun J."/>
            <person name="Sun Y."/>
        </authorList>
    </citation>
    <scope>NUCLEOTIDE SEQUENCE [LARGE SCALE GENOMIC DNA]</scope>
    <source>
        <strain evidence="4">cv. E1</strain>
        <tissue evidence="3">Leaf</tissue>
    </source>
</reference>
<dbReference type="InterPro" id="IPR029480">
    <property type="entry name" value="Transpos_assoc"/>
</dbReference>
<sequence length="234" mass="27026">MILCLCKKCGNINWHIREVVYEHLIVDGFIRGYKKWIFHGECKPHRTSSTINLAYPHNANHQSVREVDMEGMLRDAFNMRSHNLQFFPPEIIASDDCDIGGNAFTETGRSVPNEEPNGEATKFYKNIEDVNEDKGEAQSRKKPINILRYFPLTLRLQRLFMSSKTADSMSYEKMNQPPNMQTKRRLSEVHVGDVGQEIDDESDEEDDPNEADLWKKRSIFLVALLGASHFVTQY</sequence>
<feature type="domain" description="Transposase-associated" evidence="2">
    <location>
        <begin position="2"/>
        <end position="41"/>
    </location>
</feature>
<dbReference type="OrthoDB" id="991426at2759"/>
<evidence type="ECO:0000313" key="3">
    <source>
        <dbReference type="EMBL" id="KAH1114039.1"/>
    </source>
</evidence>
<organism evidence="3 4">
    <name type="scientific">Gossypium stocksii</name>
    <dbReference type="NCBI Taxonomy" id="47602"/>
    <lineage>
        <taxon>Eukaryota</taxon>
        <taxon>Viridiplantae</taxon>
        <taxon>Streptophyta</taxon>
        <taxon>Embryophyta</taxon>
        <taxon>Tracheophyta</taxon>
        <taxon>Spermatophyta</taxon>
        <taxon>Magnoliopsida</taxon>
        <taxon>eudicotyledons</taxon>
        <taxon>Gunneridae</taxon>
        <taxon>Pentapetalae</taxon>
        <taxon>rosids</taxon>
        <taxon>malvids</taxon>
        <taxon>Malvales</taxon>
        <taxon>Malvaceae</taxon>
        <taxon>Malvoideae</taxon>
        <taxon>Gossypium</taxon>
    </lineage>
</organism>
<dbReference type="AlphaFoldDB" id="A0A9D3W614"/>
<evidence type="ECO:0000256" key="1">
    <source>
        <dbReference type="SAM" id="MobiDB-lite"/>
    </source>
</evidence>
<dbReference type="EMBL" id="JAIQCV010000003">
    <property type="protein sequence ID" value="KAH1114039.1"/>
    <property type="molecule type" value="Genomic_DNA"/>
</dbReference>
<evidence type="ECO:0000313" key="4">
    <source>
        <dbReference type="Proteomes" id="UP000828251"/>
    </source>
</evidence>
<dbReference type="Pfam" id="PF13963">
    <property type="entry name" value="Transpos_assoc"/>
    <property type="match status" value="1"/>
</dbReference>